<dbReference type="Proteomes" id="UP000255355">
    <property type="component" value="Unassembled WGS sequence"/>
</dbReference>
<gene>
    <name evidence="9" type="ORF">DFR68_10570</name>
</gene>
<evidence type="ECO:0000256" key="3">
    <source>
        <dbReference type="ARBA" id="ARBA00018787"/>
    </source>
</evidence>
<evidence type="ECO:0000256" key="2">
    <source>
        <dbReference type="ARBA" id="ARBA00009008"/>
    </source>
</evidence>
<protein>
    <recommendedName>
        <fullName evidence="3">Cell wall synthesis protein Wag31</fullName>
    </recommendedName>
    <alternativeName>
        <fullName evidence="8">Antigen 84</fullName>
    </alternativeName>
</protein>
<sequence>MTRVTFALVTCCQNERVTDEHARRVRFGRAPFGHRGYDAAEVDAFCERVAEAHHGRGMLTATEIREHEFATAAFGHRGYDRDEVDDYLDRACMDLEFARRGTKPHPIGNTLLTPEDVQRLRFSAPPHGQPGYAADEVSLFLNRLATTLAHGGPNGLTSAEVRNANFGLARAGTAAYHIEEVDSFLDVAVRTLAAQESGGEPRG</sequence>
<evidence type="ECO:0000256" key="6">
    <source>
        <dbReference type="ARBA" id="ARBA00023054"/>
    </source>
</evidence>
<comment type="caution">
    <text evidence="9">The sequence shown here is derived from an EMBL/GenBank/DDBJ whole genome shotgun (WGS) entry which is preliminary data.</text>
</comment>
<evidence type="ECO:0000256" key="7">
    <source>
        <dbReference type="ARBA" id="ARBA00023306"/>
    </source>
</evidence>
<dbReference type="PANTHER" id="PTHR35794:SF2">
    <property type="entry name" value="CELL DIVISION PROTEIN DIVIVA"/>
    <property type="match status" value="1"/>
</dbReference>
<dbReference type="InterPro" id="IPR019933">
    <property type="entry name" value="DivIVA_domain"/>
</dbReference>
<evidence type="ECO:0000313" key="10">
    <source>
        <dbReference type="Proteomes" id="UP000255355"/>
    </source>
</evidence>
<keyword evidence="7" id="KW-0131">Cell cycle</keyword>
<evidence type="ECO:0000256" key="1">
    <source>
        <dbReference type="ARBA" id="ARBA00004496"/>
    </source>
</evidence>
<dbReference type="GO" id="GO:0005737">
    <property type="term" value="C:cytoplasm"/>
    <property type="evidence" value="ECO:0007669"/>
    <property type="project" value="UniProtKB-SubCell"/>
</dbReference>
<dbReference type="GO" id="GO:0051301">
    <property type="term" value="P:cell division"/>
    <property type="evidence" value="ECO:0007669"/>
    <property type="project" value="UniProtKB-KW"/>
</dbReference>
<reference evidence="9 10" key="1">
    <citation type="submission" date="2018-07" db="EMBL/GenBank/DDBJ databases">
        <title>Genomic Encyclopedia of Type Strains, Phase IV (KMG-IV): sequencing the most valuable type-strain genomes for metagenomic binning, comparative biology and taxonomic classification.</title>
        <authorList>
            <person name="Goeker M."/>
        </authorList>
    </citation>
    <scope>NUCLEOTIDE SEQUENCE [LARGE SCALE GENOMIC DNA]</scope>
    <source>
        <strain evidence="9 10">DSM 44952</strain>
    </source>
</reference>
<evidence type="ECO:0000256" key="5">
    <source>
        <dbReference type="ARBA" id="ARBA00022618"/>
    </source>
</evidence>
<dbReference type="AlphaFoldDB" id="A0A370H354"/>
<keyword evidence="6" id="KW-0175">Coiled coil</keyword>
<name>A0A370H354_9NOCA</name>
<accession>A0A370H354</accession>
<keyword evidence="4" id="KW-0963">Cytoplasm</keyword>
<dbReference type="STRING" id="1210089.GCA_001613165_05560"/>
<dbReference type="InterPro" id="IPR007793">
    <property type="entry name" value="DivIVA_fam"/>
</dbReference>
<comment type="subcellular location">
    <subcellularLocation>
        <location evidence="1">Cytoplasm</location>
    </subcellularLocation>
</comment>
<evidence type="ECO:0000256" key="8">
    <source>
        <dbReference type="ARBA" id="ARBA00031737"/>
    </source>
</evidence>
<comment type="similarity">
    <text evidence="2">Belongs to the DivIVA family.</text>
</comment>
<dbReference type="OrthoDB" id="5198800at2"/>
<keyword evidence="10" id="KW-1185">Reference proteome</keyword>
<organism evidence="9 10">
    <name type="scientific">Nocardia mexicana</name>
    <dbReference type="NCBI Taxonomy" id="279262"/>
    <lineage>
        <taxon>Bacteria</taxon>
        <taxon>Bacillati</taxon>
        <taxon>Actinomycetota</taxon>
        <taxon>Actinomycetes</taxon>
        <taxon>Mycobacteriales</taxon>
        <taxon>Nocardiaceae</taxon>
        <taxon>Nocardia</taxon>
    </lineage>
</organism>
<proteinExistence type="inferred from homology"/>
<evidence type="ECO:0000256" key="4">
    <source>
        <dbReference type="ARBA" id="ARBA00022490"/>
    </source>
</evidence>
<keyword evidence="5" id="KW-0132">Cell division</keyword>
<dbReference type="PANTHER" id="PTHR35794">
    <property type="entry name" value="CELL DIVISION PROTEIN DIVIVA"/>
    <property type="match status" value="1"/>
</dbReference>
<dbReference type="EMBL" id="QQAZ01000005">
    <property type="protein sequence ID" value="RDI50593.1"/>
    <property type="molecule type" value="Genomic_DNA"/>
</dbReference>
<dbReference type="Gene3D" id="6.10.250.660">
    <property type="match status" value="4"/>
</dbReference>
<dbReference type="NCBIfam" id="TIGR03544">
    <property type="entry name" value="DivI1A_domain"/>
    <property type="match status" value="3"/>
</dbReference>
<evidence type="ECO:0000313" key="9">
    <source>
        <dbReference type="EMBL" id="RDI50593.1"/>
    </source>
</evidence>